<evidence type="ECO:0000256" key="5">
    <source>
        <dbReference type="ARBA" id="ARBA00022741"/>
    </source>
</evidence>
<dbReference type="Pfam" id="PF17867">
    <property type="entry name" value="AAA_lid_7"/>
    <property type="match status" value="2"/>
</dbReference>
<dbReference type="Pfam" id="PF17865">
    <property type="entry name" value="AAA_lid_5"/>
    <property type="match status" value="1"/>
</dbReference>
<dbReference type="InterPro" id="IPR002035">
    <property type="entry name" value="VWF_A"/>
</dbReference>
<dbReference type="GO" id="GO:0000027">
    <property type="term" value="P:ribosomal large subunit assembly"/>
    <property type="evidence" value="ECO:0007669"/>
    <property type="project" value="InterPro"/>
</dbReference>
<dbReference type="PANTHER" id="PTHR48103:SF2">
    <property type="entry name" value="MIDASIN"/>
    <property type="match status" value="1"/>
</dbReference>
<dbReference type="SMART" id="SM00382">
    <property type="entry name" value="AAA"/>
    <property type="match status" value="4"/>
</dbReference>
<dbReference type="GO" id="GO:0000055">
    <property type="term" value="P:ribosomal large subunit export from nucleus"/>
    <property type="evidence" value="ECO:0007669"/>
    <property type="project" value="TreeGrafter"/>
</dbReference>
<keyword evidence="7 9" id="KW-0143">Chaperone</keyword>
<dbReference type="SMART" id="SM00327">
    <property type="entry name" value="VWA"/>
    <property type="match status" value="1"/>
</dbReference>
<evidence type="ECO:0000256" key="7">
    <source>
        <dbReference type="ARBA" id="ARBA00023186"/>
    </source>
</evidence>
<keyword evidence="5 9" id="KW-0547">Nucleotide-binding</keyword>
<feature type="compositionally biased region" description="Basic and acidic residues" evidence="10">
    <location>
        <begin position="4197"/>
        <end position="4207"/>
    </location>
</feature>
<dbReference type="GO" id="GO:0030687">
    <property type="term" value="C:preribosome, large subunit precursor"/>
    <property type="evidence" value="ECO:0007669"/>
    <property type="project" value="TreeGrafter"/>
</dbReference>
<feature type="compositionally biased region" description="Acidic residues" evidence="10">
    <location>
        <begin position="3974"/>
        <end position="3984"/>
    </location>
</feature>
<feature type="compositionally biased region" description="Basic and acidic residues" evidence="10">
    <location>
        <begin position="4126"/>
        <end position="4153"/>
    </location>
</feature>
<feature type="compositionally biased region" description="Basic and acidic residues" evidence="10">
    <location>
        <begin position="4263"/>
        <end position="4312"/>
    </location>
</feature>
<dbReference type="InterPro" id="IPR011704">
    <property type="entry name" value="ATPase_dyneun-rel_AAA"/>
</dbReference>
<dbReference type="Gene3D" id="3.40.50.410">
    <property type="entry name" value="von Willebrand factor, type A domain"/>
    <property type="match status" value="1"/>
</dbReference>
<dbReference type="InterPro" id="IPR040848">
    <property type="entry name" value="AAA_lid_7"/>
</dbReference>
<feature type="region of interest" description="Disordered" evidence="10">
    <location>
        <begin position="2708"/>
        <end position="2729"/>
    </location>
</feature>
<feature type="domain" description="VWFA" evidence="11">
    <location>
        <begin position="4537"/>
        <end position="4738"/>
    </location>
</feature>
<feature type="compositionally biased region" description="Basic and acidic residues" evidence="10">
    <location>
        <begin position="4355"/>
        <end position="4364"/>
    </location>
</feature>
<dbReference type="SUPFAM" id="SSF52540">
    <property type="entry name" value="P-loop containing nucleoside triphosphate hydrolases"/>
    <property type="match status" value="5"/>
</dbReference>
<evidence type="ECO:0000256" key="10">
    <source>
        <dbReference type="SAM" id="MobiDB-lite"/>
    </source>
</evidence>
<evidence type="ECO:0000313" key="13">
    <source>
        <dbReference type="Proteomes" id="UP000005408"/>
    </source>
</evidence>
<feature type="compositionally biased region" description="Acidic residues" evidence="10">
    <location>
        <begin position="4022"/>
        <end position="4031"/>
    </location>
</feature>
<evidence type="ECO:0000256" key="2">
    <source>
        <dbReference type="ARBA" id="ARBA00004642"/>
    </source>
</evidence>
<dbReference type="InterPro" id="IPR003593">
    <property type="entry name" value="AAA+_ATPase"/>
</dbReference>
<feature type="compositionally biased region" description="Acidic residues" evidence="10">
    <location>
        <begin position="4040"/>
        <end position="4050"/>
    </location>
</feature>
<feature type="compositionally biased region" description="Acidic residues" evidence="10">
    <location>
        <begin position="3934"/>
        <end position="3950"/>
    </location>
</feature>
<dbReference type="FunFam" id="3.40.50.410:FF:000028">
    <property type="entry name" value="Midasin"/>
    <property type="match status" value="1"/>
</dbReference>
<feature type="region of interest" description="Disordered" evidence="10">
    <location>
        <begin position="3715"/>
        <end position="3738"/>
    </location>
</feature>
<proteinExistence type="inferred from homology"/>
<dbReference type="InterPro" id="IPR041190">
    <property type="entry name" value="Midasin_AAA_lid_5"/>
</dbReference>
<dbReference type="InterPro" id="IPR048617">
    <property type="entry name" value="MDN1_AAA_lid_4"/>
</dbReference>
<dbReference type="SUPFAM" id="SSF53300">
    <property type="entry name" value="vWA-like"/>
    <property type="match status" value="1"/>
</dbReference>
<evidence type="ECO:0000256" key="1">
    <source>
        <dbReference type="ARBA" id="ARBA00004604"/>
    </source>
</evidence>
<feature type="compositionally biased region" description="Acidic residues" evidence="10">
    <location>
        <begin position="4169"/>
        <end position="4181"/>
    </location>
</feature>
<evidence type="ECO:0000256" key="6">
    <source>
        <dbReference type="ARBA" id="ARBA00022840"/>
    </source>
</evidence>
<name>A0A8W8MQR0_MAGGI</name>
<evidence type="ECO:0000313" key="12">
    <source>
        <dbReference type="EnsemblMetazoa" id="G34682.3:cds"/>
    </source>
</evidence>
<dbReference type="EnsemblMetazoa" id="G34682.3">
    <property type="protein sequence ID" value="G34682.3:cds"/>
    <property type="gene ID" value="G34682"/>
</dbReference>
<dbReference type="GO" id="GO:0005730">
    <property type="term" value="C:nucleolus"/>
    <property type="evidence" value="ECO:0007669"/>
    <property type="project" value="UniProtKB-SubCell"/>
</dbReference>
<dbReference type="FunFam" id="3.40.50.300:FF:000142">
    <property type="entry name" value="Midasin"/>
    <property type="match status" value="1"/>
</dbReference>
<keyword evidence="6 9" id="KW-0067">ATP-binding</keyword>
<feature type="compositionally biased region" description="Basic and acidic residues" evidence="10">
    <location>
        <begin position="3994"/>
        <end position="4021"/>
    </location>
</feature>
<dbReference type="Gene3D" id="3.40.50.300">
    <property type="entry name" value="P-loop containing nucleotide triphosphate hydrolases"/>
    <property type="match status" value="5"/>
</dbReference>
<feature type="region of interest" description="Disordered" evidence="10">
    <location>
        <begin position="3662"/>
        <end position="3695"/>
    </location>
</feature>
<dbReference type="InterPro" id="IPR036465">
    <property type="entry name" value="vWFA_dom_sf"/>
</dbReference>
<dbReference type="FunFam" id="3.40.50.300:FF:000919">
    <property type="entry name" value="Midasin"/>
    <property type="match status" value="1"/>
</dbReference>
<dbReference type="GO" id="GO:0005654">
    <property type="term" value="C:nucleoplasm"/>
    <property type="evidence" value="ECO:0007669"/>
    <property type="project" value="UniProtKB-SubCell"/>
</dbReference>
<feature type="compositionally biased region" description="Acidic residues" evidence="10">
    <location>
        <begin position="4340"/>
        <end position="4354"/>
    </location>
</feature>
<keyword evidence="13" id="KW-1185">Reference proteome</keyword>
<dbReference type="GO" id="GO:0005524">
    <property type="term" value="F:ATP binding"/>
    <property type="evidence" value="ECO:0007669"/>
    <property type="project" value="UniProtKB-KW"/>
</dbReference>
<dbReference type="CDD" id="cd00009">
    <property type="entry name" value="AAA"/>
    <property type="match status" value="2"/>
</dbReference>
<accession>A0A8W8MQR0</accession>
<dbReference type="FunFam" id="3.40.50.300:FF:000764">
    <property type="entry name" value="Midasin"/>
    <property type="match status" value="1"/>
</dbReference>
<organism evidence="12 13">
    <name type="scientific">Magallana gigas</name>
    <name type="common">Pacific oyster</name>
    <name type="synonym">Crassostrea gigas</name>
    <dbReference type="NCBI Taxonomy" id="29159"/>
    <lineage>
        <taxon>Eukaryota</taxon>
        <taxon>Metazoa</taxon>
        <taxon>Spiralia</taxon>
        <taxon>Lophotrochozoa</taxon>
        <taxon>Mollusca</taxon>
        <taxon>Bivalvia</taxon>
        <taxon>Autobranchia</taxon>
        <taxon>Pteriomorphia</taxon>
        <taxon>Ostreida</taxon>
        <taxon>Ostreoidea</taxon>
        <taxon>Ostreidae</taxon>
        <taxon>Magallana</taxon>
    </lineage>
</organism>
<dbReference type="PIRSF" id="PIRSF010340">
    <property type="entry name" value="Midasin"/>
    <property type="match status" value="1"/>
</dbReference>
<dbReference type="CDD" id="cd01460">
    <property type="entry name" value="vWA_midasin"/>
    <property type="match status" value="1"/>
</dbReference>
<feature type="compositionally biased region" description="Basic residues" evidence="10">
    <location>
        <begin position="3668"/>
        <end position="3679"/>
    </location>
</feature>
<comment type="similarity">
    <text evidence="3 9">Belongs to the midasin family.</text>
</comment>
<protein>
    <recommendedName>
        <fullName evidence="4 9">Midasin</fullName>
    </recommendedName>
</protein>
<keyword evidence="8 9" id="KW-0539">Nucleus</keyword>
<dbReference type="Pfam" id="PF07728">
    <property type="entry name" value="AAA_5"/>
    <property type="match status" value="5"/>
</dbReference>
<feature type="compositionally biased region" description="Acidic residues" evidence="10">
    <location>
        <begin position="4059"/>
        <end position="4093"/>
    </location>
</feature>
<dbReference type="PROSITE" id="PS50234">
    <property type="entry name" value="VWFA"/>
    <property type="match status" value="1"/>
</dbReference>
<comment type="subcellular location">
    <subcellularLocation>
        <location evidence="1">Nucleus</location>
        <location evidence="1">Nucleolus</location>
    </subcellularLocation>
    <subcellularLocation>
        <location evidence="2">Nucleus</location>
        <location evidence="2">Nucleoplasm</location>
    </subcellularLocation>
</comment>
<dbReference type="Pfam" id="PF21108">
    <property type="entry name" value="MDN1_4th"/>
    <property type="match status" value="1"/>
</dbReference>
<dbReference type="InterPro" id="IPR012099">
    <property type="entry name" value="Midasin"/>
</dbReference>
<feature type="compositionally biased region" description="Basic and acidic residues" evidence="10">
    <location>
        <begin position="4379"/>
        <end position="4391"/>
    </location>
</feature>
<evidence type="ECO:0000256" key="8">
    <source>
        <dbReference type="ARBA" id="ARBA00023242"/>
    </source>
</evidence>
<evidence type="ECO:0000256" key="9">
    <source>
        <dbReference type="PIRNR" id="PIRNR010340"/>
    </source>
</evidence>
<dbReference type="Pfam" id="PF00092">
    <property type="entry name" value="VWA"/>
    <property type="match status" value="1"/>
</dbReference>
<dbReference type="Proteomes" id="UP000005408">
    <property type="component" value="Unassembled WGS sequence"/>
</dbReference>
<evidence type="ECO:0000259" key="11">
    <source>
        <dbReference type="PROSITE" id="PS50234"/>
    </source>
</evidence>
<feature type="compositionally biased region" description="Basic and acidic residues" evidence="10">
    <location>
        <begin position="3894"/>
        <end position="3917"/>
    </location>
</feature>
<reference evidence="12" key="1">
    <citation type="submission" date="2022-08" db="UniProtKB">
        <authorList>
            <consortium name="EnsemblMetazoa"/>
        </authorList>
    </citation>
    <scope>IDENTIFICATION</scope>
    <source>
        <strain evidence="12">05x7-T-G4-1.051#20</strain>
    </source>
</reference>
<dbReference type="GO" id="GO:0016887">
    <property type="term" value="F:ATP hydrolysis activity"/>
    <property type="evidence" value="ECO:0007669"/>
    <property type="project" value="InterPro"/>
</dbReference>
<evidence type="ECO:0000256" key="3">
    <source>
        <dbReference type="ARBA" id="ARBA00007188"/>
    </source>
</evidence>
<feature type="compositionally biased region" description="Acidic residues" evidence="10">
    <location>
        <begin position="4115"/>
        <end position="4125"/>
    </location>
</feature>
<dbReference type="FunFam" id="3.40.50.300:FF:000956">
    <property type="entry name" value="Midasin"/>
    <property type="match status" value="1"/>
</dbReference>
<dbReference type="InterPro" id="IPR027417">
    <property type="entry name" value="P-loop_NTPase"/>
</dbReference>
<sequence length="4750" mass="537921">MDLKIIVKPVKEEFENLFCTTFSAAENAKFLSHIQENYSRSTWNTLFTLMEHSIEPALKRGKAGKIQLELYDKWKTLKTRVKQLKLQVKRSENALTFSFIEGTLIRALKKGDWVLLDEINLAAAETLECLSGLLESTTGSIVLTERGDITPIERHKNFRIFACMNPATDVGKKDLPTGVRNRFTEFYVDELEEEQDLSTLVSDYLSPLSLTPPHIQGVVKFYLAVKRASTDRLTDGTGHKPHFSLRTLCRALRYAASNPCGQVSRSLYEGFCLSFLTQLDRVSHPLVQNLVSQHIVGRSNIKSLLKQGIREPPEGGCLQFEGYWVPRGRETPSVPSNYILTPSVRANLRDLARVVSAGRHPVLLQGETSVGKTSLVTWLARCSGNTCVRVNNHEHTDLQEYVGCYSADQTGQLVFREGVLVEAMRKGHWIILDELNLAPTDVLEALNRLLDDNRELFIPETQQTVKAHPKFMLFATQNPPGLYGGRKILSRAFRNRFIELHFDEIPSAELETILHQRCDLPLSYAKRLVAAMLDLQTRRRGSGVFAGKQGFMTLRDLFRWADRYKCKEVKLDKKFYDWDQHMADHGYMLMAGRVRKPEEAAIVQEVIEKHLKRSVDPDRLFTLTSQTSPTTIAILKRVTQNLPAGFEHIVWTYSMRRLAVLIGHAAQFKEPVLLVGETGCGKTTICQLLASLQGSDLHSINCHLHTESADFLGGLRPCRSSQEEDPDSPRKLFEWVDGPLVNAMRNGDMFLIDEISLADDSVLERLNSVLEPERTLLLAEKGGDGGREVEAVVGKDGFQVFSTMNPGGDFGKKELSPALRNRFTEIWCPTTSERDDLIHIIEHNLSPGIHLGNQQDGTSGVGRVIMDFVDWFTNNELGRRCVVSIRDILSWVNFINTCSIKIDADTMETQPGYNQLEPAVALIHGACLVFLDGLGAGTTSRGRDTEVTTLRSTALQHLLHLINQMTHQSHDLESLGLLDKSSGALEGVVKLTPEAFCIWPYSIGRGDLESSVDNNYSLQAPTTCVNAQRLLRGLQLSRPLLLEGSPGVGKTSLVAAIAKAAGRELVRINLSEQTDVTDLFGADLPVEGEEGGRFAWRDGPLLRALKLGHWVVLDELNLASQSVLEGLNACLDHRAEVFIPELAKTFHIQHQKTRLFACQNPLNQGGGRKGLPRSFLNRFTQVYIEPLTFNDLLFIAQRMFPQLPSDTLSKIVTFNIKMEQETVKGRWGQRGGPWEFNLRDLFRWCELLLSEQKVTGDLDPGQFVGLLYRDRMRTLEDKQRVLDLYDRVFSPDQPAYTSTREVVLTDSHLHVGHSRLPRADLQTPGPRGGGRKPLYLLHHSLEPLESVMKVVEQAWMSIIVGGQSSGKSTIVQILSQLTGNKLHVLATNSAMDTTELLGGFEQADKKRHVEEYALEMDEVMTSLLNGLLGNPCDQTGERSQSQKWEERRGEAQRLARVWGEYKQLEGKYTGKHLTSTEEAVRLQEKVDALEKTFHVIQPKSAQLGEAFDRLQQRRSKALIGLEEWKAGQGAGTFEWIDSLLVQALQNGEWLMIDNVNFCNASVLDRLNALLEPNGVLSINERGVIDGEIPSIKPHPQFRLFLTMDPKFGEISRAMRNRGVEIYIPGEDEGNPYSQQDMRVMLHGIGVECKKVSDWLISLYVSLRDILPRGERPHLLQLIQSGLITVQQTDRGAQRGEAVRWATQEVFVKSVNNLASRKRVLALLEDHSQRCDLDLQQQEVVPLSPVLDFVRDTFAADLHQHLALVQHILQGWIYSPSPMEKDSGSHDISCDLYSWQSLLSACVLYMDLSMPDCLALRALLLTKLLENHRTAAVLQRSRSSLETEVIKGHLQMVERVMSQMFEDVKCFVLKRYEEDAREQAIVRQLYMDPWNAPQVLRSVGHGEGFQQAVNMYILVTRVSRTLSEGEDHTHSLRQFLEGGRGRNVDIDYQTLEGLMCDLLSREPILQHLCHPDHCHSLELTVRVLDNVCWIARMREALVTYTLDLDINKVILFYSWVKDKLQPVMKDRFVQCFPHLYRAGESLMTDFQEAESYNKFRDSLGHPPPYRDQREAEAKLSMNELCRQMDIHREATDLTRKYRIQLNIDHREYLVSVLLKAMKEVDQGSEPVDVKEVRALLQQYNLMKVEENPSLISRMETDQSESTALLKSNQSDSLKHVDLWPLSDHIVVLSEMRLVNKMMASSDKCNTEEVEALVDFGAQFTPLSPSALNSLKQLNEDKTKEEVRDRLCVVLSDLYHQLWTNTAATNLSWWLNWSPTSPIETTSTKRAEQSWGPASLVKTVVSQTAYHLTCGRTTEPLHLLLDKPLPMEVPLGDYRGRLHRLQTLSQYIWCHGPVLCNRNSNTRELMRQHIVHLFVSMLQSIGKMFRNQDARDLYHHHVSEFVICLQNKGSNSERTVLTLTEAVSEVLQSELFIVKECLNGVLELFGPSVADLQTVGCVWVYVGLLGMILHRPRSPVDPVLKSQIKLQLKQRELEEINRELEVKVIYHRQMTGLELLTRPAHLQHPLILHLMDRREKLQRRIEVLQSQQAYRPHTCQYKQLLSIIKDFMDTKGSVSHTKHLMEKLQEACTTGRIANQIAEERTWQKTHQRLVSCLEEEFPLYRDITTPFIVATQQVRCGVRLIANRAKEASVALQMTERLRIPPQIQGIESSMRRAAILLGAFPFISTEISSSLRLAQKVLSVERLVSEGQGEESQAHHTSRLGSEGQGEESQAHHTSRLYFGVLFLLRNSALMRKELNHETLKSLNQILGRFVLSWRQQEELRSQKEAEDSLYKYRTKVHGDERDNDAIEEDEFRETFPSFQQDFQDLVAPTSLEDNPVDNPVDNPAEMDLPHKVTDTEMTAVCHTHQLLFSTLTSSDWLKQSHVTDITTQEVIQPSLLCYSVAAPWFDGQWDLAEEESKTLGSHLLASHFLQEEITPKCDPQSEAGLPQGYDVYRDANFSEVIKCVPVLHRLMHRVTELREEWPDHPTLTQLTQLVDRILSFPVTSPVIKFLTGLELLLEKAQEWESNAARHVSMATQLGEVSAQILEWRKLELSCWRQCLDNVFLKQSSRASKWWFHVYRLTQSACVQDEYEKDDEDEVSFAEVPRALKEFLERSSLGEFEARLGILRSFHCHAMYLGTEDSVDRKPAYQDQMMKLLWNLHQFYSQFLPMVREKIQRLRQPIEKELKGFVKIARWTDMNYWALKQTTEKTHRALHKQMKAFQAMLDEPVQGILADPDLGLDSTGHPEVTFSWREAYTTSVQMLASLKVAGVVPHTNLPAPGNGSLSSRLGQLSVKMCKHWKSLTGRLEYHKLIVRLDEFTGEIIESVHELQHLEVSQNTDKEKQKSEAKHIGQKKRKALSDLFKELTQLGLSYRKGLLCDTESDLPLLVPPLDVSVCSDRFTASRDSMVDIGKSCHDYYYKCVARKAKFASALQSPSKELGVGNLERCRGFTNHLMSLLVDQYTATAEVHRAFLTISSMSNVLHDLCATDGTAPPPQKSTRECVDSLSSLLVSLKEGLTQVKVTLQCCPRQQEKTTHYPSPFPRHQLSGAALMTHGDEKWTDCSAKIQALQEKTSELYDRTLPLSKKPLITWNDCNNMHLVYKDLLEGVVSLTEIEELFCDRGEKCLPSFMDTVRYMRQEVEVKSQQFTGWFNASRHQMTEELSNMEKKHKTRRGRIRSMKSQVDEEGAGNKPESYQGRVESLIAALLLSVQTLTKSHPTSNSGGGQGKRSHSIPGDEDIEEGETMLEGHLVAHVYEKLKGDKQCLELNKITQSLQSLITEVLDLTESGSRSDVLTLVQILGQCQALVQQYRVMLEYYLLQYLAEIRVTGKLLSVLLAVFTELTSKGFCVPAEFEDEVAGEGATDFEDIEGGGLGQGEGVKDVSDQIENEDQLDEARKAGEDSKEDPAQQPDVRSEENAIEMSDDFEGRVQDLEAADQEERSDGEEEREEELDKQMGEVDGDDTDKLDEQMWGSDEEQEEEQGDKEEFGPGSQQEERSELVAKDDNPDKSESGDNPEKQTSDENEAEEDEDKQTSREQEQIDESEYDDDRIDPHHGNQEPEEAPDNMDLPDDLKLDEEEAGVTEEEQGQDETPTEPPGGDTEMPDDKGDNNDPGQMEEEEEETLPEVERDLCEEKDTQSKEEPDKGQETRSEDGEGDPGFSAQQNDAPEINEAEQDESPADTDDKPQATENYGKTSHSSEDVEHSESAQDQGGEADNEQKESDGTGTSNSEVQEGHEGQSSKVAPSSSSQAQKPAKRKAGQSSEDRSLGSRENQFKKLKTIEESSSKEQDEEKDESTKKESQLYEHIKDATSTHDAQVIDVATEIQQVEQAMPDSGADQESGEVEDDSDDVEMKEEEKTEDIVDKLSSLTNSKEKQKKKVEGMKEEETDENLREAVKYQTEGVAMETLGAARGPESTIHTSLENLHLDVKGSDLERLRSELEEHLSSFCNVDNPTPEAEALASEAWHQYEALTSALSQELCEQLRLVLEPSQATKLRGDYRTGKRLNMRKVIPYIASQFRKDKIWLRRTKPSKRQYQIMLAIDDSSSMVDNHSKQLAYESLALISNALTLLEAGELCICSFGESVRVLHPFNEQFSSHSGSRLLQQFTFEQKKTKVAQLLKKATSIMMDARSKQRGMMGNPETSQLLLIVSDGRGLFSEGMETVKSAVRQAREANVFLVFVVIDNPQNKDSILDIKVPVFKSGNQLPEIKPYMDYFPFPFYIILRDINSLPHVLCDALRQWFELVTAVDM</sequence>
<feature type="region of interest" description="Disordered" evidence="10">
    <location>
        <begin position="3894"/>
        <end position="4391"/>
    </location>
</feature>
<feature type="compositionally biased region" description="Low complexity" evidence="10">
    <location>
        <begin position="4240"/>
        <end position="4253"/>
    </location>
</feature>
<dbReference type="PANTHER" id="PTHR48103">
    <property type="entry name" value="MIDASIN-RELATED"/>
    <property type="match status" value="1"/>
</dbReference>
<comment type="function">
    <text evidence="9">Nuclear chaperone required for maturation and nuclear export of pre-60S ribosome subunits.</text>
</comment>
<evidence type="ECO:0000256" key="4">
    <source>
        <dbReference type="ARBA" id="ARBA00017143"/>
    </source>
</evidence>